<dbReference type="HOGENOM" id="CLU_1895958_0_0_1"/>
<proteinExistence type="predicted"/>
<keyword evidence="2" id="KW-1185">Reference proteome</keyword>
<reference evidence="2" key="1">
    <citation type="journal article" date="2015" name="Genome Announc.">
        <title>Draft genome sequence of the cellulolytic fungus Chaetomium globosum.</title>
        <authorList>
            <person name="Cuomo C.A."/>
            <person name="Untereiner W.A."/>
            <person name="Ma L.-J."/>
            <person name="Grabherr M."/>
            <person name="Birren B.W."/>
        </authorList>
    </citation>
    <scope>NUCLEOTIDE SEQUENCE [LARGE SCALE GENOMIC DNA]</scope>
    <source>
        <strain evidence="2">ATCC 6205 / CBS 148.51 / DSM 1962 / NBRC 6347 / NRRL 1970</strain>
    </source>
</reference>
<gene>
    <name evidence="1" type="ORF">CHGG_09408</name>
</gene>
<dbReference type="GeneID" id="4394905"/>
<dbReference type="RefSeq" id="XP_001227335.1">
    <property type="nucleotide sequence ID" value="XM_001227334.1"/>
</dbReference>
<dbReference type="EMBL" id="CH408034">
    <property type="protein sequence ID" value="EAQ85394.1"/>
    <property type="molecule type" value="Genomic_DNA"/>
</dbReference>
<dbReference type="InParanoid" id="Q2GRJ6"/>
<dbReference type="Proteomes" id="UP000001056">
    <property type="component" value="Unassembled WGS sequence"/>
</dbReference>
<evidence type="ECO:0000313" key="2">
    <source>
        <dbReference type="Proteomes" id="UP000001056"/>
    </source>
</evidence>
<organism evidence="1 2">
    <name type="scientific">Chaetomium globosum (strain ATCC 6205 / CBS 148.51 / DSM 1962 / NBRC 6347 / NRRL 1970)</name>
    <name type="common">Soil fungus</name>
    <dbReference type="NCBI Taxonomy" id="306901"/>
    <lineage>
        <taxon>Eukaryota</taxon>
        <taxon>Fungi</taxon>
        <taxon>Dikarya</taxon>
        <taxon>Ascomycota</taxon>
        <taxon>Pezizomycotina</taxon>
        <taxon>Sordariomycetes</taxon>
        <taxon>Sordariomycetidae</taxon>
        <taxon>Sordariales</taxon>
        <taxon>Chaetomiaceae</taxon>
        <taxon>Chaetomium</taxon>
    </lineage>
</organism>
<evidence type="ECO:0000313" key="1">
    <source>
        <dbReference type="EMBL" id="EAQ85394.1"/>
    </source>
</evidence>
<sequence length="134" mass="14834">MPVTMDYLYMLPARIPAINMTLSSEVAMPRLASLQLAMLTGSTGRSHSEVCLVTLEWWWRPGAVEPASRFCHYTAHETKGNTSPPVEWVPARRTPCAVLATGTGRDRRRTRCTARCRSDSCVRLGRSGGGQRQA</sequence>
<accession>Q2GRJ6</accession>
<dbReference type="AlphaFoldDB" id="Q2GRJ6"/>
<name>Q2GRJ6_CHAGB</name>
<protein>
    <submittedName>
        <fullName evidence="1">Uncharacterized protein</fullName>
    </submittedName>
</protein>
<dbReference type="VEuPathDB" id="FungiDB:CHGG_09408"/>